<dbReference type="PANTHER" id="PTHR39082">
    <property type="entry name" value="PHOSPHOLIPASE C-BETA-2-RELATED"/>
    <property type="match status" value="1"/>
</dbReference>
<dbReference type="KEGG" id="dcp:RN607_05400"/>
<name>A0AA96JBT7_9MICO</name>
<dbReference type="Pfam" id="PF24481">
    <property type="entry name" value="CT398_CC"/>
    <property type="match status" value="1"/>
</dbReference>
<protein>
    <submittedName>
        <fullName evidence="4">C4-type zinc ribbon domain-containing protein</fullName>
    </submittedName>
</protein>
<dbReference type="Gene3D" id="1.10.287.1490">
    <property type="match status" value="1"/>
</dbReference>
<dbReference type="RefSeq" id="WP_313544851.1">
    <property type="nucleotide sequence ID" value="NZ_CP134880.1"/>
</dbReference>
<evidence type="ECO:0000259" key="2">
    <source>
        <dbReference type="Pfam" id="PF02591"/>
    </source>
</evidence>
<evidence type="ECO:0000313" key="4">
    <source>
        <dbReference type="EMBL" id="WNM28438.1"/>
    </source>
</evidence>
<evidence type="ECO:0000256" key="1">
    <source>
        <dbReference type="SAM" id="MobiDB-lite"/>
    </source>
</evidence>
<dbReference type="Proteomes" id="UP001303408">
    <property type="component" value="Chromosome"/>
</dbReference>
<dbReference type="InterPro" id="IPR052376">
    <property type="entry name" value="Oxidative_Scav/Glycosyltrans"/>
</dbReference>
<reference evidence="4" key="1">
    <citation type="submission" date="2023-09" db="EMBL/GenBank/DDBJ databases">
        <title>Demequina sp. a novel bacteria isolated from Capsicum annuum.</title>
        <authorList>
            <person name="Humaira Z."/>
            <person name="Lee J."/>
            <person name="Cho D."/>
        </authorList>
    </citation>
    <scope>NUCLEOTIDE SEQUENCE</scope>
    <source>
        <strain evidence="4">PMTSA13</strain>
    </source>
</reference>
<organism evidence="4">
    <name type="scientific">Demequina capsici</name>
    <dbReference type="NCBI Taxonomy" id="3075620"/>
    <lineage>
        <taxon>Bacteria</taxon>
        <taxon>Bacillati</taxon>
        <taxon>Actinomycetota</taxon>
        <taxon>Actinomycetes</taxon>
        <taxon>Micrococcales</taxon>
        <taxon>Demequinaceae</taxon>
        <taxon>Demequina</taxon>
    </lineage>
</organism>
<dbReference type="AlphaFoldDB" id="A0AA96JBT7"/>
<dbReference type="Pfam" id="PF02591">
    <property type="entry name" value="Zn_ribbon_9"/>
    <property type="match status" value="1"/>
</dbReference>
<feature type="region of interest" description="Disordered" evidence="1">
    <location>
        <begin position="73"/>
        <end position="94"/>
    </location>
</feature>
<accession>A0AA96JBT7</accession>
<dbReference type="EMBL" id="CP134880">
    <property type="protein sequence ID" value="WNM28438.1"/>
    <property type="molecule type" value="Genomic_DNA"/>
</dbReference>
<gene>
    <name evidence="4" type="ORF">RN607_05400</name>
</gene>
<dbReference type="InterPro" id="IPR056003">
    <property type="entry name" value="CT398_CC_hairpin"/>
</dbReference>
<feature type="domain" description="C4-type zinc ribbon" evidence="2">
    <location>
        <begin position="205"/>
        <end position="239"/>
    </location>
</feature>
<feature type="domain" description="CT398-like coiled coil hairpin" evidence="3">
    <location>
        <begin position="15"/>
        <end position="194"/>
    </location>
</feature>
<proteinExistence type="predicted"/>
<dbReference type="PANTHER" id="PTHR39082:SF1">
    <property type="entry name" value="SCAVENGER RECEPTOR CLASS A MEMBER 3"/>
    <property type="match status" value="1"/>
</dbReference>
<dbReference type="InterPro" id="IPR003743">
    <property type="entry name" value="Zf-RING_7"/>
</dbReference>
<evidence type="ECO:0000259" key="3">
    <source>
        <dbReference type="Pfam" id="PF24481"/>
    </source>
</evidence>
<sequence>MATAPAADQRRLLDVQDADLRAQQLRHKRDTLPQNAQLEELAARRADLHEERIARNAEVGDLRRAVQKAEDDVQAVRARKDRDQQRLDSGSGSAKDLQALQSELEVLGRRLSALEDVEIEAMEQVESAEAALASATEQAEALDAQVAQVTEERDAQVREIDGELVTVHDERGTAARDLDAGLLALYDKLREQHGGVGAAALLGGTCQGCHMSLNAGDLAAILDAPADRVVRCEECGRILVRGA</sequence>